<evidence type="ECO:0000313" key="3">
    <source>
        <dbReference type="Proteomes" id="UP000663802"/>
    </source>
</evidence>
<gene>
    <name evidence="2" type="ORF">CSC2_47570</name>
</gene>
<keyword evidence="3" id="KW-1185">Reference proteome</keyword>
<accession>A0ABQ1EHE0</accession>
<dbReference type="InterPro" id="IPR025868">
    <property type="entry name" value="Zn_ribbon_dom_put"/>
</dbReference>
<evidence type="ECO:0000259" key="1">
    <source>
        <dbReference type="Pfam" id="PF12674"/>
    </source>
</evidence>
<name>A0ABQ1EHE0_9CLOT</name>
<reference evidence="2 3" key="1">
    <citation type="journal article" date="2021" name="Int. J. Syst. Evol. Microbiol.">
        <title>Clostridium zeae sp. nov., isolated from corn silage.</title>
        <authorList>
            <person name="Kobayashi H."/>
            <person name="Tanizawa Y."/>
            <person name="Yagura M."/>
            <person name="Sakamoto M."/>
            <person name="Ohkuma M."/>
            <person name="Tohno M."/>
        </authorList>
    </citation>
    <scope>NUCLEOTIDE SEQUENCE [LARGE SCALE GENOMIC DNA]</scope>
    <source>
        <strain evidence="2 3">CSC2</strain>
    </source>
</reference>
<protein>
    <recommendedName>
        <fullName evidence="1">Putative zinc ribbon domain-containing protein</fullName>
    </recommendedName>
</protein>
<dbReference type="Pfam" id="PF12674">
    <property type="entry name" value="Zn_ribbon_2"/>
    <property type="match status" value="1"/>
</dbReference>
<sequence length="83" mass="9666">MEMNICQSCAMPLEDEKLLATNEDGSKNKDYCVYCYENGKFKQDITINEMEDICVGFMKQEGMEETKARNIMKEALPALKRWK</sequence>
<proteinExistence type="predicted"/>
<organism evidence="2 3">
    <name type="scientific">Clostridium zeae</name>
    <dbReference type="NCBI Taxonomy" id="2759022"/>
    <lineage>
        <taxon>Bacteria</taxon>
        <taxon>Bacillati</taxon>
        <taxon>Bacillota</taxon>
        <taxon>Clostridia</taxon>
        <taxon>Eubacteriales</taxon>
        <taxon>Clostridiaceae</taxon>
        <taxon>Clostridium</taxon>
    </lineage>
</organism>
<evidence type="ECO:0000313" key="2">
    <source>
        <dbReference type="EMBL" id="GFZ34231.1"/>
    </source>
</evidence>
<dbReference type="EMBL" id="BMBA01000010">
    <property type="protein sequence ID" value="GFZ34231.1"/>
    <property type="molecule type" value="Genomic_DNA"/>
</dbReference>
<feature type="domain" description="Putative zinc ribbon" evidence="1">
    <location>
        <begin position="5"/>
        <end position="83"/>
    </location>
</feature>
<comment type="caution">
    <text evidence="2">The sequence shown here is derived from an EMBL/GenBank/DDBJ whole genome shotgun (WGS) entry which is preliminary data.</text>
</comment>
<dbReference type="RefSeq" id="WP_206872724.1">
    <property type="nucleotide sequence ID" value="NZ_BMBA01000010.1"/>
</dbReference>
<dbReference type="Proteomes" id="UP000663802">
    <property type="component" value="Unassembled WGS sequence"/>
</dbReference>